<dbReference type="SUPFAM" id="SSF52540">
    <property type="entry name" value="P-loop containing nucleoside triphosphate hydrolases"/>
    <property type="match status" value="1"/>
</dbReference>
<dbReference type="Proteomes" id="UP000811844">
    <property type="component" value="Unassembled WGS sequence"/>
</dbReference>
<comment type="caution">
    <text evidence="1">The sequence shown here is derived from an EMBL/GenBank/DDBJ whole genome shotgun (WGS) entry which is preliminary data.</text>
</comment>
<evidence type="ECO:0000313" key="1">
    <source>
        <dbReference type="EMBL" id="MBR9727041.1"/>
    </source>
</evidence>
<sequence length="151" mass="17191">MNSTNKLAIIMRGLPGSGKSYWVEQYLHSLGLEQATHIKQYGYFSTDSLFYQAGEYQFDVKKLSQNHQLNLNGFIQALANNESIVICDNTNVCHWEYIAYQSAAKALGYSVKVVLIGEPNNTAHQQLCAKRNKHRVSFSHIKRMGQQFETD</sequence>
<dbReference type="PANTHER" id="PTHR13308">
    <property type="entry name" value="NEDD4-BINDING PROTEIN 2-LIKE 1"/>
    <property type="match status" value="1"/>
</dbReference>
<proteinExistence type="predicted"/>
<dbReference type="PANTHER" id="PTHR13308:SF40">
    <property type="entry name" value="NEDD4-BINDING PROTEIN 2-LIKE 1"/>
    <property type="match status" value="1"/>
</dbReference>
<dbReference type="Gene3D" id="3.40.50.300">
    <property type="entry name" value="P-loop containing nucleotide triphosphate hydrolases"/>
    <property type="match status" value="1"/>
</dbReference>
<keyword evidence="2" id="KW-1185">Reference proteome</keyword>
<dbReference type="InterPro" id="IPR026302">
    <property type="entry name" value="NEDD4-bd_p2"/>
</dbReference>
<gene>
    <name evidence="1" type="ORF">G3R48_03405</name>
</gene>
<protein>
    <submittedName>
        <fullName evidence="1">ATP-binding protein</fullName>
    </submittedName>
</protein>
<dbReference type="InterPro" id="IPR027417">
    <property type="entry name" value="P-loop_NTPase"/>
</dbReference>
<dbReference type="Pfam" id="PF13671">
    <property type="entry name" value="AAA_33"/>
    <property type="match status" value="1"/>
</dbReference>
<name>A0ABS5HZE9_9GAMM</name>
<accession>A0ABS5HZE9</accession>
<dbReference type="RefSeq" id="WP_153663118.1">
    <property type="nucleotide sequence ID" value="NZ_JAAIKR010000002.1"/>
</dbReference>
<organism evidence="1 2">
    <name type="scientific">Shewanella intestini</name>
    <dbReference type="NCBI Taxonomy" id="2017544"/>
    <lineage>
        <taxon>Bacteria</taxon>
        <taxon>Pseudomonadati</taxon>
        <taxon>Pseudomonadota</taxon>
        <taxon>Gammaproteobacteria</taxon>
        <taxon>Alteromonadales</taxon>
        <taxon>Shewanellaceae</taxon>
        <taxon>Shewanella</taxon>
    </lineage>
</organism>
<evidence type="ECO:0000313" key="2">
    <source>
        <dbReference type="Proteomes" id="UP000811844"/>
    </source>
</evidence>
<keyword evidence="1" id="KW-0067">ATP-binding</keyword>
<dbReference type="EMBL" id="JAAIKR010000002">
    <property type="protein sequence ID" value="MBR9727041.1"/>
    <property type="molecule type" value="Genomic_DNA"/>
</dbReference>
<keyword evidence="1" id="KW-0547">Nucleotide-binding</keyword>
<reference evidence="1 2" key="1">
    <citation type="submission" date="2020-02" db="EMBL/GenBank/DDBJ databases">
        <title>Shewanella WXL01 sp. nov., a marine bacterium isolated from green algae in Luhuitou Fringing Reef (Northern South China Sea).</title>
        <authorList>
            <person name="Wang X."/>
        </authorList>
    </citation>
    <scope>NUCLEOTIDE SEQUENCE [LARGE SCALE GENOMIC DNA]</scope>
    <source>
        <strain evidence="1 2">MCCC 1A01895</strain>
    </source>
</reference>
<dbReference type="GO" id="GO:0005524">
    <property type="term" value="F:ATP binding"/>
    <property type="evidence" value="ECO:0007669"/>
    <property type="project" value="UniProtKB-KW"/>
</dbReference>